<keyword evidence="3" id="KW-1185">Reference proteome</keyword>
<proteinExistence type="predicted"/>
<dbReference type="EMBL" id="CASHTH010001820">
    <property type="protein sequence ID" value="CAI8020331.1"/>
    <property type="molecule type" value="Genomic_DNA"/>
</dbReference>
<reference evidence="2" key="1">
    <citation type="submission" date="2023-03" db="EMBL/GenBank/DDBJ databases">
        <authorList>
            <person name="Steffen K."/>
            <person name="Cardenas P."/>
        </authorList>
    </citation>
    <scope>NUCLEOTIDE SEQUENCE</scope>
</reference>
<comment type="caution">
    <text evidence="2">The sequence shown here is derived from an EMBL/GenBank/DDBJ whole genome shotgun (WGS) entry which is preliminary data.</text>
</comment>
<evidence type="ECO:0000313" key="3">
    <source>
        <dbReference type="Proteomes" id="UP001174909"/>
    </source>
</evidence>
<feature type="region of interest" description="Disordered" evidence="1">
    <location>
        <begin position="1"/>
        <end position="33"/>
    </location>
</feature>
<dbReference type="AlphaFoldDB" id="A0AA35S1U1"/>
<protein>
    <submittedName>
        <fullName evidence="2">Uncharacterized protein</fullName>
    </submittedName>
</protein>
<evidence type="ECO:0000256" key="1">
    <source>
        <dbReference type="SAM" id="MobiDB-lite"/>
    </source>
</evidence>
<sequence>TLIPPSDLITSPTEPTSPLDPPTSRTSRSQPLTLPLQHLPPLPPMVPHCPIPPTHTPVNSPLLASLLTGHPNSDFTTYLLQGFTWGFKPCPGHKSSTNTWRPNARQGTLLDPSPLP</sequence>
<evidence type="ECO:0000313" key="2">
    <source>
        <dbReference type="EMBL" id="CAI8020331.1"/>
    </source>
</evidence>
<feature type="non-terminal residue" evidence="2">
    <location>
        <position position="116"/>
    </location>
</feature>
<feature type="non-terminal residue" evidence="2">
    <location>
        <position position="1"/>
    </location>
</feature>
<accession>A0AA35S1U1</accession>
<organism evidence="2 3">
    <name type="scientific">Geodia barretti</name>
    <name type="common">Barrett's horny sponge</name>
    <dbReference type="NCBI Taxonomy" id="519541"/>
    <lineage>
        <taxon>Eukaryota</taxon>
        <taxon>Metazoa</taxon>
        <taxon>Porifera</taxon>
        <taxon>Demospongiae</taxon>
        <taxon>Heteroscleromorpha</taxon>
        <taxon>Tetractinellida</taxon>
        <taxon>Astrophorina</taxon>
        <taxon>Geodiidae</taxon>
        <taxon>Geodia</taxon>
    </lineage>
</organism>
<name>A0AA35S1U1_GEOBA</name>
<gene>
    <name evidence="2" type="ORF">GBAR_LOCUS12163</name>
</gene>
<dbReference type="Proteomes" id="UP001174909">
    <property type="component" value="Unassembled WGS sequence"/>
</dbReference>
<feature type="region of interest" description="Disordered" evidence="1">
    <location>
        <begin position="94"/>
        <end position="116"/>
    </location>
</feature>